<dbReference type="OMA" id="NRTAIKH"/>
<proteinExistence type="predicted"/>
<dbReference type="PANTHER" id="PTHR33265">
    <property type="entry name" value="AVR9/CF-9 RAPIDLY ELICITED PROTEIN-RELATED"/>
    <property type="match status" value="1"/>
</dbReference>
<protein>
    <submittedName>
        <fullName evidence="2">Uncharacterized protein</fullName>
    </submittedName>
</protein>
<dbReference type="InterPro" id="IPR008480">
    <property type="entry name" value="DUF761_pln"/>
</dbReference>
<dbReference type="STRING" id="3641.A0A061DI26"/>
<gene>
    <name evidence="2" type="ORF">TCM_001121</name>
</gene>
<dbReference type="InParanoid" id="A0A061DI26"/>
<name>A0A061DI26_THECC</name>
<dbReference type="Proteomes" id="UP000026915">
    <property type="component" value="Chromosome 1"/>
</dbReference>
<dbReference type="EMBL" id="CM001879">
    <property type="protein sequence ID" value="EOX92125.1"/>
    <property type="molecule type" value="Genomic_DNA"/>
</dbReference>
<dbReference type="eggNOG" id="ENOG502S0U1">
    <property type="taxonomic scope" value="Eukaryota"/>
</dbReference>
<sequence length="160" mass="18485">MLQTKPFKMPNKKTSVVAEKAWNLLRLALLWARKAAVFKVKGHGSKALTDQIPYWERQLSFDKTPDFHVKKGRLAGSMRFLFPCTGAKAVEFDYDVGADEAGGIYSNDSGRETYSREEEEEEEAYEYKNCEKKSQLEEEGIDSRAEKFIAEFYDQMKFQN</sequence>
<keyword evidence="3" id="KW-1185">Reference proteome</keyword>
<evidence type="ECO:0000256" key="1">
    <source>
        <dbReference type="SAM" id="MobiDB-lite"/>
    </source>
</evidence>
<dbReference type="AlphaFoldDB" id="A0A061DI26"/>
<dbReference type="PANTHER" id="PTHR33265:SF5">
    <property type="entry name" value="COTTON FIBER PROTEIN"/>
    <property type="match status" value="1"/>
</dbReference>
<feature type="region of interest" description="Disordered" evidence="1">
    <location>
        <begin position="106"/>
        <end position="127"/>
    </location>
</feature>
<reference evidence="2 3" key="1">
    <citation type="journal article" date="2013" name="Genome Biol.">
        <title>The genome sequence of the most widely cultivated cacao type and its use to identify candidate genes regulating pod color.</title>
        <authorList>
            <person name="Motamayor J.C."/>
            <person name="Mockaitis K."/>
            <person name="Schmutz J."/>
            <person name="Haiminen N."/>
            <person name="Iii D.L."/>
            <person name="Cornejo O."/>
            <person name="Findley S.D."/>
            <person name="Zheng P."/>
            <person name="Utro F."/>
            <person name="Royaert S."/>
            <person name="Saski C."/>
            <person name="Jenkins J."/>
            <person name="Podicheti R."/>
            <person name="Zhao M."/>
            <person name="Scheffler B.E."/>
            <person name="Stack J.C."/>
            <person name="Feltus F.A."/>
            <person name="Mustiga G.M."/>
            <person name="Amores F."/>
            <person name="Phillips W."/>
            <person name="Marelli J.P."/>
            <person name="May G.D."/>
            <person name="Shapiro H."/>
            <person name="Ma J."/>
            <person name="Bustamante C.D."/>
            <person name="Schnell R.J."/>
            <person name="Main D."/>
            <person name="Gilbert D."/>
            <person name="Parida L."/>
            <person name="Kuhn D.N."/>
        </authorList>
    </citation>
    <scope>NUCLEOTIDE SEQUENCE [LARGE SCALE GENOMIC DNA]</scope>
    <source>
        <strain evidence="3">cv. Matina 1-6</strain>
    </source>
</reference>
<organism evidence="2 3">
    <name type="scientific">Theobroma cacao</name>
    <name type="common">Cacao</name>
    <name type="synonym">Cocoa</name>
    <dbReference type="NCBI Taxonomy" id="3641"/>
    <lineage>
        <taxon>Eukaryota</taxon>
        <taxon>Viridiplantae</taxon>
        <taxon>Streptophyta</taxon>
        <taxon>Embryophyta</taxon>
        <taxon>Tracheophyta</taxon>
        <taxon>Spermatophyta</taxon>
        <taxon>Magnoliopsida</taxon>
        <taxon>eudicotyledons</taxon>
        <taxon>Gunneridae</taxon>
        <taxon>Pentapetalae</taxon>
        <taxon>rosids</taxon>
        <taxon>malvids</taxon>
        <taxon>Malvales</taxon>
        <taxon>Malvaceae</taxon>
        <taxon>Byttnerioideae</taxon>
        <taxon>Theobroma</taxon>
    </lineage>
</organism>
<dbReference type="HOGENOM" id="CLU_083755_0_0_1"/>
<evidence type="ECO:0000313" key="2">
    <source>
        <dbReference type="EMBL" id="EOX92125.1"/>
    </source>
</evidence>
<evidence type="ECO:0000313" key="3">
    <source>
        <dbReference type="Proteomes" id="UP000026915"/>
    </source>
</evidence>
<accession>A0A061DI26</accession>
<dbReference type="Pfam" id="PF05553">
    <property type="entry name" value="DUF761"/>
    <property type="match status" value="1"/>
</dbReference>
<dbReference type="Gramene" id="EOX92125">
    <property type="protein sequence ID" value="EOX92125"/>
    <property type="gene ID" value="TCM_001121"/>
</dbReference>